<dbReference type="GO" id="GO:0016829">
    <property type="term" value="F:lyase activity"/>
    <property type="evidence" value="ECO:0007669"/>
    <property type="project" value="UniProtKB-KW"/>
</dbReference>
<accession>A0A840J4C3</accession>
<sequence>MLRLGFPVIGVTDVERAVRFWTEALDLAATPEWATETWRTLVSPGGERALALMHSASPAQPRPRLHLDLLVDSTAEQRAEVERLVRLGAREVDWDSYPPEPDFVVLADPDGNLFCVVDLSRAPSGG</sequence>
<evidence type="ECO:0000313" key="3">
    <source>
        <dbReference type="Proteomes" id="UP000581769"/>
    </source>
</evidence>
<keyword evidence="2" id="KW-0456">Lyase</keyword>
<evidence type="ECO:0000259" key="1">
    <source>
        <dbReference type="PROSITE" id="PS51819"/>
    </source>
</evidence>
<dbReference type="AlphaFoldDB" id="A0A840J4C3"/>
<keyword evidence="3" id="KW-1185">Reference proteome</keyword>
<comment type="caution">
    <text evidence="2">The sequence shown here is derived from an EMBL/GenBank/DDBJ whole genome shotgun (WGS) entry which is preliminary data.</text>
</comment>
<dbReference type="SUPFAM" id="SSF54593">
    <property type="entry name" value="Glyoxalase/Bleomycin resistance protein/Dihydroxybiphenyl dioxygenase"/>
    <property type="match status" value="1"/>
</dbReference>
<dbReference type="InterPro" id="IPR037523">
    <property type="entry name" value="VOC_core"/>
</dbReference>
<dbReference type="PANTHER" id="PTHR35908">
    <property type="entry name" value="HYPOTHETICAL FUSION PROTEIN"/>
    <property type="match status" value="1"/>
</dbReference>
<proteinExistence type="predicted"/>
<keyword evidence="2" id="KW-0560">Oxidoreductase</keyword>
<dbReference type="CDD" id="cd06587">
    <property type="entry name" value="VOC"/>
    <property type="match status" value="1"/>
</dbReference>
<dbReference type="Proteomes" id="UP000581769">
    <property type="component" value="Unassembled WGS sequence"/>
</dbReference>
<dbReference type="Pfam" id="PF18029">
    <property type="entry name" value="Glyoxalase_6"/>
    <property type="match status" value="1"/>
</dbReference>
<evidence type="ECO:0000313" key="2">
    <source>
        <dbReference type="EMBL" id="MBB4688287.1"/>
    </source>
</evidence>
<dbReference type="InterPro" id="IPR041581">
    <property type="entry name" value="Glyoxalase_6"/>
</dbReference>
<gene>
    <name evidence="2" type="ORF">BJY18_005772</name>
</gene>
<dbReference type="Gene3D" id="3.10.180.10">
    <property type="entry name" value="2,3-Dihydroxybiphenyl 1,2-Dioxygenase, domain 1"/>
    <property type="match status" value="1"/>
</dbReference>
<feature type="domain" description="VOC" evidence="1">
    <location>
        <begin position="3"/>
        <end position="119"/>
    </location>
</feature>
<protein>
    <submittedName>
        <fullName evidence="2">Catechol 2,3-dioxygenase-like lactoylglutathione lyase family enzyme</fullName>
    </submittedName>
</protein>
<organism evidence="2 3">
    <name type="scientific">Amycolatopsis jiangsuensis</name>
    <dbReference type="NCBI Taxonomy" id="1181879"/>
    <lineage>
        <taxon>Bacteria</taxon>
        <taxon>Bacillati</taxon>
        <taxon>Actinomycetota</taxon>
        <taxon>Actinomycetes</taxon>
        <taxon>Pseudonocardiales</taxon>
        <taxon>Pseudonocardiaceae</taxon>
        <taxon>Amycolatopsis</taxon>
    </lineage>
</organism>
<dbReference type="RefSeq" id="WP_184782997.1">
    <property type="nucleotide sequence ID" value="NZ_JACHMG010000001.1"/>
</dbReference>
<keyword evidence="2" id="KW-0223">Dioxygenase</keyword>
<dbReference type="GO" id="GO:0051213">
    <property type="term" value="F:dioxygenase activity"/>
    <property type="evidence" value="ECO:0007669"/>
    <property type="project" value="UniProtKB-KW"/>
</dbReference>
<dbReference type="EMBL" id="JACHMG010000001">
    <property type="protein sequence ID" value="MBB4688287.1"/>
    <property type="molecule type" value="Genomic_DNA"/>
</dbReference>
<dbReference type="PROSITE" id="PS51819">
    <property type="entry name" value="VOC"/>
    <property type="match status" value="1"/>
</dbReference>
<dbReference type="PANTHER" id="PTHR35908:SF1">
    <property type="entry name" value="CONSERVED PROTEIN"/>
    <property type="match status" value="1"/>
</dbReference>
<reference evidence="2 3" key="1">
    <citation type="submission" date="2020-08" db="EMBL/GenBank/DDBJ databases">
        <title>Sequencing the genomes of 1000 actinobacteria strains.</title>
        <authorList>
            <person name="Klenk H.-P."/>
        </authorList>
    </citation>
    <scope>NUCLEOTIDE SEQUENCE [LARGE SCALE GENOMIC DNA]</scope>
    <source>
        <strain evidence="2 3">DSM 45859</strain>
    </source>
</reference>
<dbReference type="InterPro" id="IPR029068">
    <property type="entry name" value="Glyas_Bleomycin-R_OHBP_Dase"/>
</dbReference>
<name>A0A840J4C3_9PSEU</name>